<dbReference type="PROSITE" id="PS51671">
    <property type="entry name" value="ACT"/>
    <property type="match status" value="1"/>
</dbReference>
<dbReference type="AlphaFoldDB" id="A0A397R0L5"/>
<evidence type="ECO:0000313" key="2">
    <source>
        <dbReference type="EMBL" id="RIA66519.1"/>
    </source>
</evidence>
<dbReference type="Proteomes" id="UP000266506">
    <property type="component" value="Unassembled WGS sequence"/>
</dbReference>
<dbReference type="Gene3D" id="3.30.2130.10">
    <property type="entry name" value="VC0802-like"/>
    <property type="match status" value="1"/>
</dbReference>
<dbReference type="PANTHER" id="PTHR40099">
    <property type="entry name" value="ACETOLACTATE SYNTHASE, SMALL SUBUNIT"/>
    <property type="match status" value="1"/>
</dbReference>
<dbReference type="InterPro" id="IPR045739">
    <property type="entry name" value="ACT_dom_pair"/>
</dbReference>
<dbReference type="PANTHER" id="PTHR40099:SF1">
    <property type="entry name" value="ACETOLACTATE SYNTHASE, SMALL SUBUNIT"/>
    <property type="match status" value="1"/>
</dbReference>
<dbReference type="OrthoDB" id="9790662at2"/>
<comment type="caution">
    <text evidence="2">The sequence shown here is derived from an EMBL/GenBank/DDBJ whole genome shotgun (WGS) entry which is preliminary data.</text>
</comment>
<dbReference type="RefSeq" id="WP_119016674.1">
    <property type="nucleotide sequence ID" value="NZ_QXEV01000022.1"/>
</dbReference>
<gene>
    <name evidence="2" type="ORF">EI71_01568</name>
</gene>
<accession>A0A397R0L5</accession>
<organism evidence="2 3">
    <name type="scientific">Anaeroplasma bactoclasticum</name>
    <dbReference type="NCBI Taxonomy" id="2088"/>
    <lineage>
        <taxon>Bacteria</taxon>
        <taxon>Bacillati</taxon>
        <taxon>Mycoplasmatota</taxon>
        <taxon>Mollicutes</taxon>
        <taxon>Anaeroplasmatales</taxon>
        <taxon>Anaeroplasmataceae</taxon>
        <taxon>Anaeroplasma</taxon>
    </lineage>
</organism>
<dbReference type="InterPro" id="IPR002912">
    <property type="entry name" value="ACT_dom"/>
</dbReference>
<proteinExistence type="predicted"/>
<name>A0A397R0L5_9MOLU</name>
<feature type="domain" description="ACT" evidence="1">
    <location>
        <begin position="71"/>
        <end position="126"/>
    </location>
</feature>
<reference evidence="2 3" key="1">
    <citation type="submission" date="2018-08" db="EMBL/GenBank/DDBJ databases">
        <title>Genomic Encyclopedia of Archaeal and Bacterial Type Strains, Phase II (KMG-II): from individual species to whole genera.</title>
        <authorList>
            <person name="Goeker M."/>
        </authorList>
    </citation>
    <scope>NUCLEOTIDE SEQUENCE [LARGE SCALE GENOMIC DNA]</scope>
    <source>
        <strain evidence="2 3">ATCC 27112</strain>
    </source>
</reference>
<evidence type="ECO:0000259" key="1">
    <source>
        <dbReference type="PROSITE" id="PS51671"/>
    </source>
</evidence>
<dbReference type="InParanoid" id="A0A397R0L5"/>
<dbReference type="SUPFAM" id="SSF55021">
    <property type="entry name" value="ACT-like"/>
    <property type="match status" value="2"/>
</dbReference>
<protein>
    <recommendedName>
        <fullName evidence="1">ACT domain-containing protein</fullName>
    </recommendedName>
</protein>
<dbReference type="InterPro" id="IPR045865">
    <property type="entry name" value="ACT-like_dom_sf"/>
</dbReference>
<dbReference type="EMBL" id="QXEV01000022">
    <property type="protein sequence ID" value="RIA66519.1"/>
    <property type="molecule type" value="Genomic_DNA"/>
</dbReference>
<evidence type="ECO:0000313" key="3">
    <source>
        <dbReference type="Proteomes" id="UP000266506"/>
    </source>
</evidence>
<sequence>MIVNQLAIYTQNDKGNVYNILKILGDKKINIVSLNLADTEDFGILRLITEDNKAAQKALTDEGYMTTLTDLLSIMVKNEPGDLEKILKKLADAKVNIEYIYSYSKDGYTYILIKTDDLEATRKILE</sequence>
<dbReference type="Pfam" id="PF19571">
    <property type="entry name" value="ACT_8"/>
    <property type="match status" value="1"/>
</dbReference>
<keyword evidence="3" id="KW-1185">Reference proteome</keyword>